<dbReference type="InterPro" id="IPR045565">
    <property type="entry name" value="Phage_capsid_2"/>
</dbReference>
<name>A0A450W4U7_9GAMM</name>
<accession>A0A450W4U7</accession>
<dbReference type="EMBL" id="CAADFK010000029">
    <property type="protein sequence ID" value="VFK12049.1"/>
    <property type="molecule type" value="Genomic_DNA"/>
</dbReference>
<proteinExistence type="predicted"/>
<evidence type="ECO:0000313" key="1">
    <source>
        <dbReference type="EMBL" id="VFK12049.1"/>
    </source>
</evidence>
<protein>
    <submittedName>
        <fullName evidence="1">Uncharacterized protein</fullName>
    </submittedName>
</protein>
<sequence length="297" mass="33675">MAEQTGSIETWRVKAFRENVRYAVGQKESRLSPYCDQDGDQIGDLTFFDNIGQALPQKKTQDKTDSPDMELDHGRRAASYESYEWGTLIPKKAKLETLHDPANKYTVAATHGFNVRKDDEIIRAAFAPARTGEKGDTIVTFPSRQIIPHNNEGLTLDKLLLMNQWFAEDDVEMEKNRMCIISAAQITDLLKIPEIQSAEQNMIKTLYHGKIVYFMGFHFVHSQKLDKDENGNRKVIAFLDGAFGLGKPGNIEVNIAPDPGKSFRTRIYMEMEIGSVRKEDKYVLQVLCKEPVSTRPA</sequence>
<gene>
    <name evidence="1" type="ORF">BECKLPF1236B_GA0070989_102914</name>
</gene>
<dbReference type="AlphaFoldDB" id="A0A450W4U7"/>
<dbReference type="Pfam" id="PF19821">
    <property type="entry name" value="Phage_capsid_2"/>
    <property type="match status" value="1"/>
</dbReference>
<reference evidence="1" key="1">
    <citation type="submission" date="2019-02" db="EMBL/GenBank/DDBJ databases">
        <authorList>
            <person name="Gruber-Vodicka R. H."/>
            <person name="Seah K. B. B."/>
        </authorList>
    </citation>
    <scope>NUCLEOTIDE SEQUENCE</scope>
    <source>
        <strain evidence="1">BECK_S313</strain>
    </source>
</reference>
<organism evidence="1">
    <name type="scientific">Candidatus Kentrum sp. LPFa</name>
    <dbReference type="NCBI Taxonomy" id="2126335"/>
    <lineage>
        <taxon>Bacteria</taxon>
        <taxon>Pseudomonadati</taxon>
        <taxon>Pseudomonadota</taxon>
        <taxon>Gammaproteobacteria</taxon>
        <taxon>Candidatus Kentrum</taxon>
    </lineage>
</organism>